<keyword evidence="2" id="KW-1003">Cell membrane</keyword>
<evidence type="ECO:0000256" key="1">
    <source>
        <dbReference type="ARBA" id="ARBA00004651"/>
    </source>
</evidence>
<keyword evidence="8" id="KW-1185">Reference proteome</keyword>
<accession>A0A5B8XWP6</accession>
<dbReference type="PANTHER" id="PTHR30213">
    <property type="entry name" value="INNER MEMBRANE PROTEIN YHJD"/>
    <property type="match status" value="1"/>
</dbReference>
<feature type="transmembrane region" description="Helical" evidence="6">
    <location>
        <begin position="43"/>
        <end position="69"/>
    </location>
</feature>
<gene>
    <name evidence="7" type="ORF">FRD01_20705</name>
</gene>
<protein>
    <submittedName>
        <fullName evidence="7">YihY/virulence factor BrkB family protein</fullName>
    </submittedName>
</protein>
<feature type="transmembrane region" description="Helical" evidence="6">
    <location>
        <begin position="151"/>
        <end position="177"/>
    </location>
</feature>
<evidence type="ECO:0000256" key="2">
    <source>
        <dbReference type="ARBA" id="ARBA00022475"/>
    </source>
</evidence>
<dbReference type="PIRSF" id="PIRSF035875">
    <property type="entry name" value="RNase_BN"/>
    <property type="match status" value="1"/>
</dbReference>
<dbReference type="GO" id="GO:0005886">
    <property type="term" value="C:plasma membrane"/>
    <property type="evidence" value="ECO:0007669"/>
    <property type="project" value="UniProtKB-SubCell"/>
</dbReference>
<dbReference type="NCBIfam" id="TIGR00765">
    <property type="entry name" value="yihY_not_rbn"/>
    <property type="match status" value="1"/>
</dbReference>
<evidence type="ECO:0000256" key="3">
    <source>
        <dbReference type="ARBA" id="ARBA00022692"/>
    </source>
</evidence>
<evidence type="ECO:0000313" key="7">
    <source>
        <dbReference type="EMBL" id="QED29611.1"/>
    </source>
</evidence>
<evidence type="ECO:0000313" key="8">
    <source>
        <dbReference type="Proteomes" id="UP000321595"/>
    </source>
</evidence>
<dbReference type="InterPro" id="IPR017039">
    <property type="entry name" value="Virul_fac_BrkB"/>
</dbReference>
<evidence type="ECO:0000256" key="4">
    <source>
        <dbReference type="ARBA" id="ARBA00022989"/>
    </source>
</evidence>
<name>A0A5B8XWP6_9DELT</name>
<feature type="transmembrane region" description="Helical" evidence="6">
    <location>
        <begin position="260"/>
        <end position="285"/>
    </location>
</feature>
<organism evidence="7 8">
    <name type="scientific">Microvenator marinus</name>
    <dbReference type="NCBI Taxonomy" id="2600177"/>
    <lineage>
        <taxon>Bacteria</taxon>
        <taxon>Deltaproteobacteria</taxon>
        <taxon>Bradymonadales</taxon>
        <taxon>Microvenatoraceae</taxon>
        <taxon>Microvenator</taxon>
    </lineage>
</organism>
<dbReference type="AlphaFoldDB" id="A0A5B8XWP6"/>
<feature type="transmembrane region" description="Helical" evidence="6">
    <location>
        <begin position="197"/>
        <end position="218"/>
    </location>
</feature>
<dbReference type="EMBL" id="CP042467">
    <property type="protein sequence ID" value="QED29611.1"/>
    <property type="molecule type" value="Genomic_DNA"/>
</dbReference>
<feature type="transmembrane region" description="Helical" evidence="6">
    <location>
        <begin position="230"/>
        <end position="254"/>
    </location>
</feature>
<dbReference type="Proteomes" id="UP000321595">
    <property type="component" value="Chromosome"/>
</dbReference>
<reference evidence="7 8" key="1">
    <citation type="submission" date="2019-08" db="EMBL/GenBank/DDBJ databases">
        <authorList>
            <person name="Liang Q."/>
        </authorList>
    </citation>
    <scope>NUCLEOTIDE SEQUENCE [LARGE SCALE GENOMIC DNA]</scope>
    <source>
        <strain evidence="7 8">V1718</strain>
    </source>
</reference>
<keyword evidence="4 6" id="KW-1133">Transmembrane helix</keyword>
<sequence>MQRSLGPRKSYLSFPNPENLVPLPQRVWGFIWRILKNFRRNKGLLLAGAVGYNALLSMIPALAIAIYVLSAFMDTEALLMVISAEVDLAIPGRTEAISSALESFSETRHLVGAVGLAVLLFFASIAFRMVEDAMSIIFRHHKKVKTRHPVISALMPFIYVSVVTFAVFVVTVVVTAYEAVASRGVWLFDRELQLEGYLPLLLKFLGFVGVVSLFTSFYRVLPMARVRLRLAIFGGLIAGILWEIVRAFLVWYFASISLVNAVYGSVATVVIVLLSMEIAAVILLLGAQVIAEIEVSAEAGLPWWEEPKRSVRVFHDPPTEDLETK</sequence>
<dbReference type="KEGG" id="bbae:FRD01_20705"/>
<dbReference type="PANTHER" id="PTHR30213:SF0">
    <property type="entry name" value="UPF0761 MEMBRANE PROTEIN YIHY"/>
    <property type="match status" value="1"/>
</dbReference>
<keyword evidence="3 6" id="KW-0812">Transmembrane</keyword>
<dbReference type="Pfam" id="PF03631">
    <property type="entry name" value="Virul_fac_BrkB"/>
    <property type="match status" value="1"/>
</dbReference>
<dbReference type="OrthoDB" id="9808671at2"/>
<proteinExistence type="predicted"/>
<keyword evidence="5 6" id="KW-0472">Membrane</keyword>
<feature type="transmembrane region" description="Helical" evidence="6">
    <location>
        <begin position="110"/>
        <end position="130"/>
    </location>
</feature>
<comment type="subcellular location">
    <subcellularLocation>
        <location evidence="1">Cell membrane</location>
        <topology evidence="1">Multi-pass membrane protein</topology>
    </subcellularLocation>
</comment>
<evidence type="ECO:0000256" key="5">
    <source>
        <dbReference type="ARBA" id="ARBA00023136"/>
    </source>
</evidence>
<evidence type="ECO:0000256" key="6">
    <source>
        <dbReference type="SAM" id="Phobius"/>
    </source>
</evidence>